<comment type="caution">
    <text evidence="1">The sequence shown here is derived from an EMBL/GenBank/DDBJ whole genome shotgun (WGS) entry which is preliminary data.</text>
</comment>
<evidence type="ECO:0000313" key="2">
    <source>
        <dbReference type="Proteomes" id="UP000187203"/>
    </source>
</evidence>
<dbReference type="Proteomes" id="UP000187203">
    <property type="component" value="Unassembled WGS sequence"/>
</dbReference>
<dbReference type="EMBL" id="AWUE01014586">
    <property type="protein sequence ID" value="OMP02778.1"/>
    <property type="molecule type" value="Genomic_DNA"/>
</dbReference>
<organism evidence="1 2">
    <name type="scientific">Corchorus olitorius</name>
    <dbReference type="NCBI Taxonomy" id="93759"/>
    <lineage>
        <taxon>Eukaryota</taxon>
        <taxon>Viridiplantae</taxon>
        <taxon>Streptophyta</taxon>
        <taxon>Embryophyta</taxon>
        <taxon>Tracheophyta</taxon>
        <taxon>Spermatophyta</taxon>
        <taxon>Magnoliopsida</taxon>
        <taxon>eudicotyledons</taxon>
        <taxon>Gunneridae</taxon>
        <taxon>Pentapetalae</taxon>
        <taxon>rosids</taxon>
        <taxon>malvids</taxon>
        <taxon>Malvales</taxon>
        <taxon>Malvaceae</taxon>
        <taxon>Grewioideae</taxon>
        <taxon>Apeibeae</taxon>
        <taxon>Corchorus</taxon>
    </lineage>
</organism>
<gene>
    <name evidence="1" type="ORF">COLO4_10834</name>
</gene>
<proteinExistence type="predicted"/>
<keyword evidence="2" id="KW-1185">Reference proteome</keyword>
<protein>
    <submittedName>
        <fullName evidence="1">Uncharacterized protein</fullName>
    </submittedName>
</protein>
<name>A0A1R3K716_9ROSI</name>
<accession>A0A1R3K716</accession>
<evidence type="ECO:0000313" key="1">
    <source>
        <dbReference type="EMBL" id="OMP02778.1"/>
    </source>
</evidence>
<sequence length="85" mass="9419">MNDSVSKSDTKAVPVVRIFSRMLQLEEFLDLGSGDSECSNGYKYKSMGQINGPTTLDLTTSKPDFMVTPSEFQSLIWVKYDAVAT</sequence>
<dbReference type="AlphaFoldDB" id="A0A1R3K716"/>
<reference evidence="2" key="1">
    <citation type="submission" date="2013-09" db="EMBL/GenBank/DDBJ databases">
        <title>Corchorus olitorius genome sequencing.</title>
        <authorList>
            <person name="Alam M."/>
            <person name="Haque M.S."/>
            <person name="Islam M.S."/>
            <person name="Emdad E.M."/>
            <person name="Islam M.M."/>
            <person name="Ahmed B."/>
            <person name="Halim A."/>
            <person name="Hossen Q.M.M."/>
            <person name="Hossain M.Z."/>
            <person name="Ahmed R."/>
            <person name="Khan M.M."/>
            <person name="Islam R."/>
            <person name="Rashid M.M."/>
            <person name="Khan S.A."/>
            <person name="Rahman M.S."/>
            <person name="Alam M."/>
            <person name="Yahiya A.S."/>
            <person name="Khan M.S."/>
            <person name="Azam M.S."/>
            <person name="Haque T."/>
            <person name="Lashkar M.Z.H."/>
            <person name="Akhand A.I."/>
            <person name="Morshed G."/>
            <person name="Roy S."/>
            <person name="Uddin K.S."/>
            <person name="Rabeya T."/>
            <person name="Hossain A.S."/>
            <person name="Chowdhury A."/>
            <person name="Snigdha A.R."/>
            <person name="Mortoza M.S."/>
            <person name="Matin S.A."/>
            <person name="Hoque S.M.E."/>
            <person name="Islam M.K."/>
            <person name="Roy D.K."/>
            <person name="Haider R."/>
            <person name="Moosa M.M."/>
            <person name="Elias S.M."/>
            <person name="Hasan A.M."/>
            <person name="Jahan S."/>
            <person name="Shafiuddin M."/>
            <person name="Mahmood N."/>
            <person name="Shommy N.S."/>
        </authorList>
    </citation>
    <scope>NUCLEOTIDE SEQUENCE [LARGE SCALE GENOMIC DNA]</scope>
    <source>
        <strain evidence="2">cv. O-4</strain>
    </source>
</reference>